<organism evidence="1">
    <name type="scientific">Lepeophtheirus salmonis</name>
    <name type="common">Salmon louse</name>
    <name type="synonym">Caligus salmonis</name>
    <dbReference type="NCBI Taxonomy" id="72036"/>
    <lineage>
        <taxon>Eukaryota</taxon>
        <taxon>Metazoa</taxon>
        <taxon>Ecdysozoa</taxon>
        <taxon>Arthropoda</taxon>
        <taxon>Crustacea</taxon>
        <taxon>Multicrustacea</taxon>
        <taxon>Hexanauplia</taxon>
        <taxon>Copepoda</taxon>
        <taxon>Siphonostomatoida</taxon>
        <taxon>Caligidae</taxon>
        <taxon>Lepeophtheirus</taxon>
    </lineage>
</organism>
<dbReference type="AlphaFoldDB" id="A0A0K2U4B5"/>
<evidence type="ECO:0000313" key="1">
    <source>
        <dbReference type="EMBL" id="CDW33149.1"/>
    </source>
</evidence>
<name>A0A0K2U4B5_LEPSM</name>
<reference evidence="1" key="1">
    <citation type="submission" date="2014-05" db="EMBL/GenBank/DDBJ databases">
        <authorList>
            <person name="Chronopoulou M."/>
        </authorList>
    </citation>
    <scope>NUCLEOTIDE SEQUENCE</scope>
    <source>
        <tissue evidence="1">Whole organism</tissue>
    </source>
</reference>
<protein>
    <submittedName>
        <fullName evidence="1">Uncharacterized protein</fullName>
    </submittedName>
</protein>
<sequence>AHLTPILTRSFHHSKHLRLSINIRSANWQPILDLNYPKITRAPESFNHERFSTFHIPSIFVKPIHHRIVGVFIIDLETIWQVFGRTLILQTFTFSNLHRHCSNQLPFLELRKI</sequence>
<feature type="non-terminal residue" evidence="1">
    <location>
        <position position="1"/>
    </location>
</feature>
<proteinExistence type="predicted"/>
<accession>A0A0K2U4B5</accession>
<dbReference type="EMBL" id="HACA01015788">
    <property type="protein sequence ID" value="CDW33149.1"/>
    <property type="molecule type" value="Transcribed_RNA"/>
</dbReference>